<dbReference type="InterPro" id="IPR006949">
    <property type="entry name" value="Barrel_Baseplate_J-like"/>
</dbReference>
<keyword evidence="3" id="KW-1185">Reference proteome</keyword>
<evidence type="ECO:0000313" key="2">
    <source>
        <dbReference type="EMBL" id="NGX96346.1"/>
    </source>
</evidence>
<sequence length="420" mass="43245">MSTTSVPLPQFTPTGLVTASEQAILQGVLADYVAAFAATGKVLNTELTTPQGQLASSQAYMVAAFQAMLAQLIANVDPLTSSGAYQDALGRIYLLTRQQATYAYVAATVGGVVGATLPAGSQVRSSDGTIWASVLPIVFDGVGAGAVAFQATTPGALPAAGVDDLSIYQQVPGWESVTNAAPSVPGRDVEGRADFETRRADSVQIGGKGTPQAIRAAVANVTGVSDVYVYNNGSDSAIVAGSTNYPIPAHSIAINVTGGDVEAIAQAIWSKIDCGCGFSTQTTVTVNILDSEGYSEPFPVYPIRFMHDRPPTQVYFTVNVADRASLPANYITLVQQAVATAFASGYSSPDGSINISRARIGGQVIADTYAAPLLTIQNITPVSIFIGLSAAPASGAALTFGIDQQPVCAQLNVSVNRVAV</sequence>
<dbReference type="EMBL" id="JAAMRR010000746">
    <property type="protein sequence ID" value="NGX96346.1"/>
    <property type="molecule type" value="Genomic_DNA"/>
</dbReference>
<feature type="domain" description="Baseplate protein J-like barrel" evidence="1">
    <location>
        <begin position="108"/>
        <end position="185"/>
    </location>
</feature>
<name>A0A7C9VG42_9BRAD</name>
<reference evidence="2" key="1">
    <citation type="submission" date="2020-02" db="EMBL/GenBank/DDBJ databases">
        <title>Draft genome sequence of Candidatus Afipia apatlaquensis IBT-C3, a potential strain for decolorization of textile dyes.</title>
        <authorList>
            <person name="Sanchez-Reyes A."/>
            <person name="Breton-Deval L."/>
            <person name="Mangelson H."/>
            <person name="Sanchez-Flores A."/>
        </authorList>
    </citation>
    <scope>NUCLEOTIDE SEQUENCE [LARGE SCALE GENOMIC DNA]</scope>
    <source>
        <strain evidence="2">IBT-C3</strain>
    </source>
</reference>
<comment type="caution">
    <text evidence="2">The sequence shown here is derived from an EMBL/GenBank/DDBJ whole genome shotgun (WGS) entry which is preliminary data.</text>
</comment>
<evidence type="ECO:0000259" key="1">
    <source>
        <dbReference type="Pfam" id="PF04865"/>
    </source>
</evidence>
<proteinExistence type="predicted"/>
<protein>
    <recommendedName>
        <fullName evidence="1">Baseplate protein J-like barrel domain-containing protein</fullName>
    </recommendedName>
</protein>
<organism evidence="2 3">
    <name type="scientific">Candidatus Afipia apatlaquensis</name>
    <dbReference type="NCBI Taxonomy" id="2712852"/>
    <lineage>
        <taxon>Bacteria</taxon>
        <taxon>Pseudomonadati</taxon>
        <taxon>Pseudomonadota</taxon>
        <taxon>Alphaproteobacteria</taxon>
        <taxon>Hyphomicrobiales</taxon>
        <taxon>Nitrobacteraceae</taxon>
        <taxon>Afipia</taxon>
    </lineage>
</organism>
<dbReference type="Proteomes" id="UP000480266">
    <property type="component" value="Unassembled WGS sequence"/>
</dbReference>
<dbReference type="AlphaFoldDB" id="A0A7C9VG42"/>
<gene>
    <name evidence="2" type="ORF">G4V63_14350</name>
</gene>
<accession>A0A7C9VG42</accession>
<evidence type="ECO:0000313" key="3">
    <source>
        <dbReference type="Proteomes" id="UP000480266"/>
    </source>
</evidence>
<dbReference type="Pfam" id="PF04865">
    <property type="entry name" value="Baseplate_J"/>
    <property type="match status" value="1"/>
</dbReference>